<protein>
    <submittedName>
        <fullName evidence="2">Uncharacterized protein</fullName>
    </submittedName>
</protein>
<dbReference type="KEGG" id="pmuc:ING2E5A_0458"/>
<proteinExistence type="predicted"/>
<keyword evidence="3" id="KW-1185">Reference proteome</keyword>
<organism evidence="2 3">
    <name type="scientific">Petrimonas mucosa</name>
    <dbReference type="NCBI Taxonomy" id="1642646"/>
    <lineage>
        <taxon>Bacteria</taxon>
        <taxon>Pseudomonadati</taxon>
        <taxon>Bacteroidota</taxon>
        <taxon>Bacteroidia</taxon>
        <taxon>Bacteroidales</taxon>
        <taxon>Dysgonomonadaceae</taxon>
        <taxon>Petrimonas</taxon>
    </lineage>
</organism>
<keyword evidence="1" id="KW-0472">Membrane</keyword>
<gene>
    <name evidence="2" type="ORF">ING2E5A_0458</name>
</gene>
<sequence length="51" mass="6257">MANKFIKKLRIAFYIYIIYIVYINFAQNGFIFITSRKQRKYQPLVNKHEIV</sequence>
<dbReference type="AlphaFoldDB" id="A0A1G4G4B0"/>
<keyword evidence="1" id="KW-0812">Transmembrane</keyword>
<keyword evidence="1" id="KW-1133">Transmembrane helix</keyword>
<feature type="transmembrane region" description="Helical" evidence="1">
    <location>
        <begin position="12"/>
        <end position="33"/>
    </location>
</feature>
<reference evidence="2 3" key="1">
    <citation type="submission" date="2016-08" db="EMBL/GenBank/DDBJ databases">
        <authorList>
            <person name="Seilhamer J.J."/>
        </authorList>
    </citation>
    <scope>NUCLEOTIDE SEQUENCE [LARGE SCALE GENOMIC DNA]</scope>
    <source>
        <strain evidence="2">ING2-E5A</strain>
    </source>
</reference>
<evidence type="ECO:0000313" key="2">
    <source>
        <dbReference type="EMBL" id="SCM55572.1"/>
    </source>
</evidence>
<accession>A0A1G4G4B0</accession>
<dbReference type="Proteomes" id="UP000178485">
    <property type="component" value="Chromosome i"/>
</dbReference>
<evidence type="ECO:0000313" key="3">
    <source>
        <dbReference type="Proteomes" id="UP000178485"/>
    </source>
</evidence>
<name>A0A1G4G4B0_9BACT</name>
<dbReference type="EMBL" id="LT608328">
    <property type="protein sequence ID" value="SCM55572.1"/>
    <property type="molecule type" value="Genomic_DNA"/>
</dbReference>
<evidence type="ECO:0000256" key="1">
    <source>
        <dbReference type="SAM" id="Phobius"/>
    </source>
</evidence>